<evidence type="ECO:0000313" key="3">
    <source>
        <dbReference type="Proteomes" id="UP000324222"/>
    </source>
</evidence>
<protein>
    <submittedName>
        <fullName evidence="2">Uncharacterized protein</fullName>
    </submittedName>
</protein>
<dbReference type="EMBL" id="VSRR010000111">
    <property type="protein sequence ID" value="MPC10317.1"/>
    <property type="molecule type" value="Genomic_DNA"/>
</dbReference>
<name>A0A5B7CL28_PORTR</name>
<gene>
    <name evidence="2" type="ORF">E2C01_002950</name>
</gene>
<dbReference type="Proteomes" id="UP000324222">
    <property type="component" value="Unassembled WGS sequence"/>
</dbReference>
<comment type="caution">
    <text evidence="2">The sequence shown here is derived from an EMBL/GenBank/DDBJ whole genome shotgun (WGS) entry which is preliminary data.</text>
</comment>
<evidence type="ECO:0000313" key="2">
    <source>
        <dbReference type="EMBL" id="MPC10317.1"/>
    </source>
</evidence>
<organism evidence="2 3">
    <name type="scientific">Portunus trituberculatus</name>
    <name type="common">Swimming crab</name>
    <name type="synonym">Neptunus trituberculatus</name>
    <dbReference type="NCBI Taxonomy" id="210409"/>
    <lineage>
        <taxon>Eukaryota</taxon>
        <taxon>Metazoa</taxon>
        <taxon>Ecdysozoa</taxon>
        <taxon>Arthropoda</taxon>
        <taxon>Crustacea</taxon>
        <taxon>Multicrustacea</taxon>
        <taxon>Malacostraca</taxon>
        <taxon>Eumalacostraca</taxon>
        <taxon>Eucarida</taxon>
        <taxon>Decapoda</taxon>
        <taxon>Pleocyemata</taxon>
        <taxon>Brachyura</taxon>
        <taxon>Eubrachyura</taxon>
        <taxon>Portunoidea</taxon>
        <taxon>Portunidae</taxon>
        <taxon>Portuninae</taxon>
        <taxon>Portunus</taxon>
    </lineage>
</organism>
<feature type="region of interest" description="Disordered" evidence="1">
    <location>
        <begin position="13"/>
        <end position="37"/>
    </location>
</feature>
<accession>A0A5B7CL28</accession>
<proteinExistence type="predicted"/>
<reference evidence="2 3" key="1">
    <citation type="submission" date="2019-05" db="EMBL/GenBank/DDBJ databases">
        <title>Another draft genome of Portunus trituberculatus and its Hox gene families provides insights of decapod evolution.</title>
        <authorList>
            <person name="Jeong J.-H."/>
            <person name="Song I."/>
            <person name="Kim S."/>
            <person name="Choi T."/>
            <person name="Kim D."/>
            <person name="Ryu S."/>
            <person name="Kim W."/>
        </authorList>
    </citation>
    <scope>NUCLEOTIDE SEQUENCE [LARGE SCALE GENOMIC DNA]</scope>
    <source>
        <tissue evidence="2">Muscle</tissue>
    </source>
</reference>
<keyword evidence="3" id="KW-1185">Reference proteome</keyword>
<dbReference type="AlphaFoldDB" id="A0A5B7CL28"/>
<sequence>MCVDVMSSCEGQEQNNKKIKRKAANISHSGDLSRHYHSDLSHKTDTRFPYYATRQHVSLFSPVLRVKTLPTPFTSQQPTLPCLTVGLAGH</sequence>
<evidence type="ECO:0000256" key="1">
    <source>
        <dbReference type="SAM" id="MobiDB-lite"/>
    </source>
</evidence>